<reference evidence="1 2" key="1">
    <citation type="journal article" date="2011" name="Science">
        <title>The Selaginella genome identifies genetic changes associated with the evolution of vascular plants.</title>
        <authorList>
            <person name="Banks J.A."/>
            <person name="Nishiyama T."/>
            <person name="Hasebe M."/>
            <person name="Bowman J.L."/>
            <person name="Gribskov M."/>
            <person name="dePamphilis C."/>
            <person name="Albert V.A."/>
            <person name="Aono N."/>
            <person name="Aoyama T."/>
            <person name="Ambrose B.A."/>
            <person name="Ashton N.W."/>
            <person name="Axtell M.J."/>
            <person name="Barker E."/>
            <person name="Barker M.S."/>
            <person name="Bennetzen J.L."/>
            <person name="Bonawitz N.D."/>
            <person name="Chapple C."/>
            <person name="Cheng C."/>
            <person name="Correa L.G."/>
            <person name="Dacre M."/>
            <person name="DeBarry J."/>
            <person name="Dreyer I."/>
            <person name="Elias M."/>
            <person name="Engstrom E.M."/>
            <person name="Estelle M."/>
            <person name="Feng L."/>
            <person name="Finet C."/>
            <person name="Floyd S.K."/>
            <person name="Frommer W.B."/>
            <person name="Fujita T."/>
            <person name="Gramzow L."/>
            <person name="Gutensohn M."/>
            <person name="Harholt J."/>
            <person name="Hattori M."/>
            <person name="Heyl A."/>
            <person name="Hirai T."/>
            <person name="Hiwatashi Y."/>
            <person name="Ishikawa M."/>
            <person name="Iwata M."/>
            <person name="Karol K.G."/>
            <person name="Koehler B."/>
            <person name="Kolukisaoglu U."/>
            <person name="Kubo M."/>
            <person name="Kurata T."/>
            <person name="Lalonde S."/>
            <person name="Li K."/>
            <person name="Li Y."/>
            <person name="Litt A."/>
            <person name="Lyons E."/>
            <person name="Manning G."/>
            <person name="Maruyama T."/>
            <person name="Michael T.P."/>
            <person name="Mikami K."/>
            <person name="Miyazaki S."/>
            <person name="Morinaga S."/>
            <person name="Murata T."/>
            <person name="Mueller-Roeber B."/>
            <person name="Nelson D.R."/>
            <person name="Obara M."/>
            <person name="Oguri Y."/>
            <person name="Olmstead R.G."/>
            <person name="Onodera N."/>
            <person name="Petersen B.L."/>
            <person name="Pils B."/>
            <person name="Prigge M."/>
            <person name="Rensing S.A."/>
            <person name="Riano-Pachon D.M."/>
            <person name="Roberts A.W."/>
            <person name="Sato Y."/>
            <person name="Scheller H.V."/>
            <person name="Schulz B."/>
            <person name="Schulz C."/>
            <person name="Shakirov E.V."/>
            <person name="Shibagaki N."/>
            <person name="Shinohara N."/>
            <person name="Shippen D.E."/>
            <person name="Soerensen I."/>
            <person name="Sotooka R."/>
            <person name="Sugimoto N."/>
            <person name="Sugita M."/>
            <person name="Sumikawa N."/>
            <person name="Tanurdzic M."/>
            <person name="Theissen G."/>
            <person name="Ulvskov P."/>
            <person name="Wakazuki S."/>
            <person name="Weng J.K."/>
            <person name="Willats W.W."/>
            <person name="Wipf D."/>
            <person name="Wolf P.G."/>
            <person name="Yang L."/>
            <person name="Zimmer A.D."/>
            <person name="Zhu Q."/>
            <person name="Mitros T."/>
            <person name="Hellsten U."/>
            <person name="Loque D."/>
            <person name="Otillar R."/>
            <person name="Salamov A."/>
            <person name="Schmutz J."/>
            <person name="Shapiro H."/>
            <person name="Lindquist E."/>
            <person name="Lucas S."/>
            <person name="Rokhsar D."/>
            <person name="Grigoriev I.V."/>
        </authorList>
    </citation>
    <scope>NUCLEOTIDE SEQUENCE [LARGE SCALE GENOMIC DNA]</scope>
</reference>
<dbReference type="AlphaFoldDB" id="D8RBV9"/>
<sequence length="236" mass="26675">MPGEDHQWVAREISHGFKIVSRPFATTVETLRPPNTRKEPDVLFYKVNPNGRRAAAPAGICEVSDSQSLSGLLRRCTDFIRNSPTVNFSIGLKLWDHSPDRMLCVVCERDANGAPAPRYGYSFGPHAEYLQTVTDTTLQVAGFKPGNPERWSGVESMDEICVQPWMPRYTHGTHKTLEFLSRNQSTISIPACACLVLIDSLPIGATISPERHDLYRERHQIRYPLDLHYAVRNWTV</sequence>
<evidence type="ECO:0000313" key="1">
    <source>
        <dbReference type="EMBL" id="EFJ30855.1"/>
    </source>
</evidence>
<dbReference type="EMBL" id="GL377575">
    <property type="protein sequence ID" value="EFJ30855.1"/>
    <property type="molecule type" value="Genomic_DNA"/>
</dbReference>
<dbReference type="HOGENOM" id="CLU_1177117_0_0_1"/>
<dbReference type="InParanoid" id="D8RBV9"/>
<dbReference type="Proteomes" id="UP000001514">
    <property type="component" value="Unassembled WGS sequence"/>
</dbReference>
<evidence type="ECO:0000313" key="2">
    <source>
        <dbReference type="Proteomes" id="UP000001514"/>
    </source>
</evidence>
<protein>
    <submittedName>
        <fullName evidence="1">Uncharacterized protein</fullName>
    </submittedName>
</protein>
<accession>D8RBV9</accession>
<dbReference type="Gramene" id="EFJ30855">
    <property type="protein sequence ID" value="EFJ30855"/>
    <property type="gene ID" value="SELMODRAFT_409571"/>
</dbReference>
<gene>
    <name evidence="1" type="ORF">SELMODRAFT_409571</name>
</gene>
<organism evidence="2">
    <name type="scientific">Selaginella moellendorffii</name>
    <name type="common">Spikemoss</name>
    <dbReference type="NCBI Taxonomy" id="88036"/>
    <lineage>
        <taxon>Eukaryota</taxon>
        <taxon>Viridiplantae</taxon>
        <taxon>Streptophyta</taxon>
        <taxon>Embryophyta</taxon>
        <taxon>Tracheophyta</taxon>
        <taxon>Lycopodiopsida</taxon>
        <taxon>Selaginellales</taxon>
        <taxon>Selaginellaceae</taxon>
        <taxon>Selaginella</taxon>
    </lineage>
</organism>
<dbReference type="KEGG" id="smo:SELMODRAFT_409571"/>
<keyword evidence="2" id="KW-1185">Reference proteome</keyword>
<name>D8RBV9_SELML</name>
<proteinExistence type="predicted"/>